<accession>A0AAD7BE44</accession>
<feature type="chain" id="PRO_5042075575" evidence="1">
    <location>
        <begin position="17"/>
        <end position="560"/>
    </location>
</feature>
<dbReference type="InterPro" id="IPR002937">
    <property type="entry name" value="Amino_oxidase"/>
</dbReference>
<dbReference type="InterPro" id="IPR050281">
    <property type="entry name" value="Flavin_monoamine_oxidase"/>
</dbReference>
<dbReference type="Pfam" id="PF01593">
    <property type="entry name" value="Amino_oxidase"/>
    <property type="match status" value="1"/>
</dbReference>
<name>A0AAD7BE44_9AGAR</name>
<gene>
    <name evidence="3" type="ORF">FB45DRAFT_1063442</name>
</gene>
<feature type="signal peptide" evidence="1">
    <location>
        <begin position="1"/>
        <end position="16"/>
    </location>
</feature>
<keyword evidence="1" id="KW-0732">Signal</keyword>
<comment type="caution">
    <text evidence="3">The sequence shown here is derived from an EMBL/GenBank/DDBJ whole genome shotgun (WGS) entry which is preliminary data.</text>
</comment>
<dbReference type="Proteomes" id="UP001221142">
    <property type="component" value="Unassembled WGS sequence"/>
</dbReference>
<dbReference type="Gene3D" id="3.90.660.10">
    <property type="match status" value="1"/>
</dbReference>
<dbReference type="SUPFAM" id="SSF51905">
    <property type="entry name" value="FAD/NAD(P)-binding domain"/>
    <property type="match status" value="1"/>
</dbReference>
<keyword evidence="4" id="KW-1185">Reference proteome</keyword>
<dbReference type="InterPro" id="IPR036188">
    <property type="entry name" value="FAD/NAD-bd_sf"/>
</dbReference>
<evidence type="ECO:0000259" key="2">
    <source>
        <dbReference type="Pfam" id="PF01593"/>
    </source>
</evidence>
<dbReference type="EMBL" id="JARKIF010000020">
    <property type="protein sequence ID" value="KAJ7617861.1"/>
    <property type="molecule type" value="Genomic_DNA"/>
</dbReference>
<organism evidence="3 4">
    <name type="scientific">Roridomyces roridus</name>
    <dbReference type="NCBI Taxonomy" id="1738132"/>
    <lineage>
        <taxon>Eukaryota</taxon>
        <taxon>Fungi</taxon>
        <taxon>Dikarya</taxon>
        <taxon>Basidiomycota</taxon>
        <taxon>Agaricomycotina</taxon>
        <taxon>Agaricomycetes</taxon>
        <taxon>Agaricomycetidae</taxon>
        <taxon>Agaricales</taxon>
        <taxon>Marasmiineae</taxon>
        <taxon>Mycenaceae</taxon>
        <taxon>Roridomyces</taxon>
    </lineage>
</organism>
<sequence>MRQLLLAATTACLALAATTPLSVKNDKTVLILGGGVAGIIAARTLAERNITDVLLIEARPELGGRMRSLDFGSQGNTATIELGANWVQGAGGGNPILALAAEHGLRTVPSDFYGSVERQLSPRITWHDTQRYPLARNSTYDENGEGDYLGVLEQAIVAYTNLSDVGVLRASKGHADMNSRAGYSLMGMKPETPLDMAAEYFMVDWQYAQTPEQTSWIASSMVHRYTYDVAHGGFSGRNLLSVDQRGFKHLIQAESEKFLQPEQVLLNATVRRIAYSPERVVVTLADGTSISADYVISTFSLGVLQNDDVLFRPALPMWKMEAIHSMTMATYTKIFLQFDEKFWFDTQFALYADKERGRYPVWQSLDLEGFLPGSGILFATVTGDYARRIELLSDAQVLEELLSVLQTMFPNTTIPSPTAFLFPRWTADPLYRGSYSNWPASFVREHHTNLRANVGKRLWFAGEATSLRYFGYLHGAYLEGMDIAAHVADCVLSKGDECVGLPFVDSVEMRMRNSGEAPARVGYRPASGPRVDVRPFLAGVLSSVLPYSWWWWCVKAGFVP</sequence>
<proteinExistence type="predicted"/>
<dbReference type="GO" id="GO:0016491">
    <property type="term" value="F:oxidoreductase activity"/>
    <property type="evidence" value="ECO:0007669"/>
    <property type="project" value="InterPro"/>
</dbReference>
<dbReference type="SUPFAM" id="SSF54373">
    <property type="entry name" value="FAD-linked reductases, C-terminal domain"/>
    <property type="match status" value="1"/>
</dbReference>
<dbReference type="Gene3D" id="3.50.50.60">
    <property type="entry name" value="FAD/NAD(P)-binding domain"/>
    <property type="match status" value="1"/>
</dbReference>
<evidence type="ECO:0000256" key="1">
    <source>
        <dbReference type="SAM" id="SignalP"/>
    </source>
</evidence>
<protein>
    <submittedName>
        <fullName evidence="3">Amine oxidase</fullName>
    </submittedName>
</protein>
<feature type="domain" description="Amine oxidase" evidence="2">
    <location>
        <begin position="36"/>
        <end position="487"/>
    </location>
</feature>
<dbReference type="PANTHER" id="PTHR10742:SF313">
    <property type="entry name" value="AMINE OXIDASE"/>
    <property type="match status" value="1"/>
</dbReference>
<dbReference type="PANTHER" id="PTHR10742">
    <property type="entry name" value="FLAVIN MONOAMINE OXIDASE"/>
    <property type="match status" value="1"/>
</dbReference>
<dbReference type="GO" id="GO:0006598">
    <property type="term" value="P:polyamine catabolic process"/>
    <property type="evidence" value="ECO:0007669"/>
    <property type="project" value="TreeGrafter"/>
</dbReference>
<reference evidence="3" key="1">
    <citation type="submission" date="2023-03" db="EMBL/GenBank/DDBJ databases">
        <title>Massive genome expansion in bonnet fungi (Mycena s.s.) driven by repeated elements and novel gene families across ecological guilds.</title>
        <authorList>
            <consortium name="Lawrence Berkeley National Laboratory"/>
            <person name="Harder C.B."/>
            <person name="Miyauchi S."/>
            <person name="Viragh M."/>
            <person name="Kuo A."/>
            <person name="Thoen E."/>
            <person name="Andreopoulos B."/>
            <person name="Lu D."/>
            <person name="Skrede I."/>
            <person name="Drula E."/>
            <person name="Henrissat B."/>
            <person name="Morin E."/>
            <person name="Kohler A."/>
            <person name="Barry K."/>
            <person name="LaButti K."/>
            <person name="Morin E."/>
            <person name="Salamov A."/>
            <person name="Lipzen A."/>
            <person name="Mereny Z."/>
            <person name="Hegedus B."/>
            <person name="Baldrian P."/>
            <person name="Stursova M."/>
            <person name="Weitz H."/>
            <person name="Taylor A."/>
            <person name="Grigoriev I.V."/>
            <person name="Nagy L.G."/>
            <person name="Martin F."/>
            <person name="Kauserud H."/>
        </authorList>
    </citation>
    <scope>NUCLEOTIDE SEQUENCE</scope>
    <source>
        <strain evidence="3">9284</strain>
    </source>
</reference>
<evidence type="ECO:0000313" key="3">
    <source>
        <dbReference type="EMBL" id="KAJ7617861.1"/>
    </source>
</evidence>
<dbReference type="AlphaFoldDB" id="A0AAD7BE44"/>
<evidence type="ECO:0000313" key="4">
    <source>
        <dbReference type="Proteomes" id="UP001221142"/>
    </source>
</evidence>